<accession>A0AAV4MPT9</accession>
<keyword evidence="2" id="KW-1185">Reference proteome</keyword>
<gene>
    <name evidence="1" type="ORF">CEXT_341341</name>
</gene>
<organism evidence="1 2">
    <name type="scientific">Caerostris extrusa</name>
    <name type="common">Bark spider</name>
    <name type="synonym">Caerostris bankana</name>
    <dbReference type="NCBI Taxonomy" id="172846"/>
    <lineage>
        <taxon>Eukaryota</taxon>
        <taxon>Metazoa</taxon>
        <taxon>Ecdysozoa</taxon>
        <taxon>Arthropoda</taxon>
        <taxon>Chelicerata</taxon>
        <taxon>Arachnida</taxon>
        <taxon>Araneae</taxon>
        <taxon>Araneomorphae</taxon>
        <taxon>Entelegynae</taxon>
        <taxon>Araneoidea</taxon>
        <taxon>Araneidae</taxon>
        <taxon>Caerostris</taxon>
    </lineage>
</organism>
<dbReference type="Proteomes" id="UP001054945">
    <property type="component" value="Unassembled WGS sequence"/>
</dbReference>
<name>A0AAV4MPT9_CAEEX</name>
<sequence length="91" mass="10080">MEGFNKFFRVGFKRTGSLIPTMDELDQNKNKSKIKINGNRVTIRQQPRNESLPSATTVTIIEKANAGNGDGIEIIIPTSSHRNPLVGLFPL</sequence>
<dbReference type="EMBL" id="BPLR01020060">
    <property type="protein sequence ID" value="GIX74357.1"/>
    <property type="molecule type" value="Genomic_DNA"/>
</dbReference>
<protein>
    <submittedName>
        <fullName evidence="1">Uncharacterized protein</fullName>
    </submittedName>
</protein>
<dbReference type="AlphaFoldDB" id="A0AAV4MPT9"/>
<reference evidence="1 2" key="1">
    <citation type="submission" date="2021-06" db="EMBL/GenBank/DDBJ databases">
        <title>Caerostris extrusa draft genome.</title>
        <authorList>
            <person name="Kono N."/>
            <person name="Arakawa K."/>
        </authorList>
    </citation>
    <scope>NUCLEOTIDE SEQUENCE [LARGE SCALE GENOMIC DNA]</scope>
</reference>
<comment type="caution">
    <text evidence="1">The sequence shown here is derived from an EMBL/GenBank/DDBJ whole genome shotgun (WGS) entry which is preliminary data.</text>
</comment>
<evidence type="ECO:0000313" key="2">
    <source>
        <dbReference type="Proteomes" id="UP001054945"/>
    </source>
</evidence>
<proteinExistence type="predicted"/>
<evidence type="ECO:0000313" key="1">
    <source>
        <dbReference type="EMBL" id="GIX74357.1"/>
    </source>
</evidence>